<dbReference type="AlphaFoldDB" id="A0AAU8GXF5"/>
<dbReference type="RefSeq" id="WP_353684424.1">
    <property type="nucleotide sequence ID" value="NZ_CP144373.1"/>
</dbReference>
<sequence>MLKREILSAIASEVQTLLLKKNADYGNSYFELREEFGEIAFIVRLVDKVARLKTLMKQDARVEESKKEGAWGTLGY</sequence>
<organism evidence="1">
    <name type="scientific">Thermodesulfovibrio autotrophicus</name>
    <dbReference type="NCBI Taxonomy" id="3118333"/>
    <lineage>
        <taxon>Bacteria</taxon>
        <taxon>Pseudomonadati</taxon>
        <taxon>Nitrospirota</taxon>
        <taxon>Thermodesulfovibrionia</taxon>
        <taxon>Thermodesulfovibrionales</taxon>
        <taxon>Thermodesulfovibrionaceae</taxon>
        <taxon>Thermodesulfovibrio</taxon>
    </lineage>
</organism>
<protein>
    <submittedName>
        <fullName evidence="1">Uncharacterized protein</fullName>
    </submittedName>
</protein>
<name>A0AAU8GXF5_9BACT</name>
<proteinExistence type="predicted"/>
<gene>
    <name evidence="1" type="ORF">V4D30_01140</name>
</gene>
<evidence type="ECO:0000313" key="1">
    <source>
        <dbReference type="EMBL" id="XCH46899.1"/>
    </source>
</evidence>
<dbReference type="KEGG" id="taut:V4D30_01140"/>
<dbReference type="EMBL" id="CP144373">
    <property type="protein sequence ID" value="XCH46899.1"/>
    <property type="molecule type" value="Genomic_DNA"/>
</dbReference>
<accession>A0AAU8GXF5</accession>
<reference evidence="1" key="1">
    <citation type="submission" date="2024-01" db="EMBL/GenBank/DDBJ databases">
        <title>The first autotrophic representatives of the genus Thermodesulfovibrio.</title>
        <authorList>
            <person name="Maltseva A.I."/>
            <person name="Elcheninov A.G."/>
            <person name="Kublanov I.V."/>
            <person name="Lebedinsky A.V."/>
            <person name="Frolov E.N."/>
        </authorList>
    </citation>
    <scope>NUCLEOTIDE SEQUENCE</scope>
    <source>
        <strain evidence="1">3907-1M</strain>
    </source>
</reference>